<proteinExistence type="predicted"/>
<dbReference type="AlphaFoldDB" id="A0A0H1R4Y2"/>
<evidence type="ECO:0000313" key="1">
    <source>
        <dbReference type="EMBL" id="KLK90203.1"/>
    </source>
</evidence>
<protein>
    <recommendedName>
        <fullName evidence="3">Porin</fullName>
    </recommendedName>
</protein>
<gene>
    <name evidence="1" type="ORF">AA309_26675</name>
</gene>
<reference evidence="1 2" key="1">
    <citation type="submission" date="2015-05" db="EMBL/GenBank/DDBJ databases">
        <title>Draft genome sequence of Microvirga vignae strain BR3299, a novel nitrogen fixing bacteria isolated from Brazil semi-aired region.</title>
        <authorList>
            <person name="Zilli J.E."/>
            <person name="Passos S.R."/>
            <person name="Leite J."/>
            <person name="Baldani J.I."/>
            <person name="Xavier G.R."/>
            <person name="Rumjaneck N.G."/>
            <person name="Simoes-Araujo J.L."/>
        </authorList>
    </citation>
    <scope>NUCLEOTIDE SEQUENCE [LARGE SCALE GENOMIC DNA]</scope>
    <source>
        <strain evidence="1 2">BR3299</strain>
    </source>
</reference>
<accession>A0A0H1R4Y2</accession>
<comment type="caution">
    <text evidence="1">The sequence shown here is derived from an EMBL/GenBank/DDBJ whole genome shotgun (WGS) entry which is preliminary data.</text>
</comment>
<keyword evidence="2" id="KW-1185">Reference proteome</keyword>
<evidence type="ECO:0008006" key="3">
    <source>
        <dbReference type="Google" id="ProtNLM"/>
    </source>
</evidence>
<name>A0A0H1R4Y2_9HYPH</name>
<evidence type="ECO:0000313" key="2">
    <source>
        <dbReference type="Proteomes" id="UP000035489"/>
    </source>
</evidence>
<organism evidence="1 2">
    <name type="scientific">Microvirga vignae</name>
    <dbReference type="NCBI Taxonomy" id="1225564"/>
    <lineage>
        <taxon>Bacteria</taxon>
        <taxon>Pseudomonadati</taxon>
        <taxon>Pseudomonadota</taxon>
        <taxon>Alphaproteobacteria</taxon>
        <taxon>Hyphomicrobiales</taxon>
        <taxon>Methylobacteriaceae</taxon>
        <taxon>Microvirga</taxon>
    </lineage>
</organism>
<dbReference type="Proteomes" id="UP000035489">
    <property type="component" value="Unassembled WGS sequence"/>
</dbReference>
<dbReference type="STRING" id="1225564.AA309_26675"/>
<dbReference type="PATRIC" id="fig|1225564.3.peg.6954"/>
<feature type="non-terminal residue" evidence="1">
    <location>
        <position position="1"/>
    </location>
</feature>
<dbReference type="EMBL" id="LCYG01000091">
    <property type="protein sequence ID" value="KLK90203.1"/>
    <property type="molecule type" value="Genomic_DNA"/>
</dbReference>
<sequence length="78" mass="8674">WTPEIRQNVFGSYASVEYGAGVVDADFDEWRVGTNVIWSPVSGLDIGVEVLYASVNPEAPGVENDDAWEGRLRVQRDF</sequence>